<dbReference type="InterPro" id="IPR050185">
    <property type="entry name" value="Ub_carboxyl-term_hydrolase"/>
</dbReference>
<dbReference type="Pfam" id="PF00443">
    <property type="entry name" value="UCH"/>
    <property type="match status" value="1"/>
</dbReference>
<keyword evidence="2" id="KW-0378">Hydrolase</keyword>
<dbReference type="SUPFAM" id="SSF54001">
    <property type="entry name" value="Cysteine proteinases"/>
    <property type="match status" value="1"/>
</dbReference>
<dbReference type="EnsemblMetazoa" id="XM_021045724.2">
    <property type="protein sequence ID" value="XP_020901383.1"/>
    <property type="gene ID" value="LOC110239959"/>
</dbReference>
<keyword evidence="2" id="KW-0833">Ubl conjugation pathway</keyword>
<accession>A0A913XBE2</accession>
<keyword evidence="2" id="KW-0645">Protease</keyword>
<evidence type="ECO:0000313" key="6">
    <source>
        <dbReference type="Proteomes" id="UP000887567"/>
    </source>
</evidence>
<protein>
    <recommendedName>
        <fullName evidence="2">Ubiquitin carboxyl-terminal hydrolase</fullName>
        <ecNumber evidence="2">3.4.19.12</ecNumber>
    </recommendedName>
</protein>
<name>A0A913XBE2_EXADI</name>
<dbReference type="PROSITE" id="PS00973">
    <property type="entry name" value="USP_2"/>
    <property type="match status" value="1"/>
</dbReference>
<evidence type="ECO:0000313" key="5">
    <source>
        <dbReference type="EnsemblMetazoa" id="XP_020901383.1"/>
    </source>
</evidence>
<sequence>MSFTARAASVGELNGGQGVDEISADLERSKSSRSLEKKKSFRFRSKHRDESKKLTRSSSMKSLSHLLQKLVVRVSSVQLANNGSSFSTISSSKDELSVVEGSSYKKRDENDNTSRKPPEVYSLTGLKNHGNTCFMNAIIQCLAHTDYLAEYFVLGNYMQDMMKVRKGQNKKFGTRGEVTEKLAILLQNLWSSQYNAQISSDFKAIVGQHGLQYRGYAQHDAQEFLLWLLDKVHEDLNRATKKKYKPNKDNIGRSDECIAQESLSNHMRCNDSIVLDLFQAQYRSSLACPKCNQQSTTFDPFLCLSLPIPQRDTRPVYVTVVFVGSSRAPLRIGISVPVYSKISTLRASVSEMTEIPVGNLVITELAANGFQRTFRDHQSMSIIHEGDNIYAFECPKQLYPDPDSVGDMPLITYNDSGEHNQDSLVILISNCLVKGKNIKRFGPPFIVHVLREVSFTQLQSILLKAMGRMLKDNVHEVAKQKKPLFKLRVVGGNADKCYLSPDVIDHPLYQETVDSAVRSIEDKKSPNHMKIVVEWDEDIKANYVKPDINGKPEEHSSVREMENQFQTADGVDLNDCFSLYTREEQLGEDDAWLCPKCKTRQQGTVKRLSLWSLPEVLVVHLKRFRQTPSGRTKLNTFVHFPIADLDMTPHLEPRQKQSSDSHSLPSLTSWRRNRRNSSSTEENSYDLYAVCNHMGTMSGGHYTAYCKNPTDSQWYLFDDTRVEKMPTEKVVSSSAYLLFYVRHSSCPSSASESSAASDHWTRKIPQICSDSLASSREELDDDKSPTSSNKLSSSVDALNAANKQDTQKSKENLVVSESCV</sequence>
<dbReference type="KEGG" id="epa:110239959"/>
<dbReference type="RefSeq" id="XP_020901383.1">
    <property type="nucleotide sequence ID" value="XM_021045724.2"/>
</dbReference>
<organism evidence="5 6">
    <name type="scientific">Exaiptasia diaphana</name>
    <name type="common">Tropical sea anemone</name>
    <name type="synonym">Aiptasia pulchella</name>
    <dbReference type="NCBI Taxonomy" id="2652724"/>
    <lineage>
        <taxon>Eukaryota</taxon>
        <taxon>Metazoa</taxon>
        <taxon>Cnidaria</taxon>
        <taxon>Anthozoa</taxon>
        <taxon>Hexacorallia</taxon>
        <taxon>Actiniaria</taxon>
        <taxon>Aiptasiidae</taxon>
        <taxon>Exaiptasia</taxon>
    </lineage>
</organism>
<dbReference type="OMA" id="CHRQSNT"/>
<dbReference type="FunFam" id="3.90.70.10:FF:000046">
    <property type="entry name" value="ubiquitin carboxyl-terminal hydrolase 31"/>
    <property type="match status" value="1"/>
</dbReference>
<evidence type="ECO:0000256" key="1">
    <source>
        <dbReference type="ARBA" id="ARBA00000707"/>
    </source>
</evidence>
<dbReference type="GO" id="GO:0004843">
    <property type="term" value="F:cysteine-type deubiquitinase activity"/>
    <property type="evidence" value="ECO:0007669"/>
    <property type="project" value="UniProtKB-UniRule"/>
</dbReference>
<dbReference type="InterPro" id="IPR038765">
    <property type="entry name" value="Papain-like_cys_pep_sf"/>
</dbReference>
<dbReference type="PANTHER" id="PTHR21646:SF14">
    <property type="entry name" value="FI05488P"/>
    <property type="match status" value="1"/>
</dbReference>
<dbReference type="Proteomes" id="UP000887567">
    <property type="component" value="Unplaced"/>
</dbReference>
<dbReference type="PROSITE" id="PS50235">
    <property type="entry name" value="USP_3"/>
    <property type="match status" value="1"/>
</dbReference>
<dbReference type="PROSITE" id="PS00972">
    <property type="entry name" value="USP_1"/>
    <property type="match status" value="1"/>
</dbReference>
<keyword evidence="6" id="KW-1185">Reference proteome</keyword>
<keyword evidence="2" id="KW-0788">Thiol protease</keyword>
<evidence type="ECO:0000256" key="2">
    <source>
        <dbReference type="RuleBase" id="RU366025"/>
    </source>
</evidence>
<dbReference type="GeneID" id="110239959"/>
<comment type="catalytic activity">
    <reaction evidence="1 2">
        <text>Thiol-dependent hydrolysis of ester, thioester, amide, peptide and isopeptide bonds formed by the C-terminal Gly of ubiquitin (a 76-residue protein attached to proteins as an intracellular targeting signal).</text>
        <dbReference type="EC" id="3.4.19.12"/>
    </reaction>
</comment>
<dbReference type="CDD" id="cd02674">
    <property type="entry name" value="Peptidase_C19R"/>
    <property type="match status" value="1"/>
</dbReference>
<feature type="compositionally biased region" description="Low complexity" evidence="3">
    <location>
        <begin position="785"/>
        <end position="794"/>
    </location>
</feature>
<feature type="region of interest" description="Disordered" evidence="3">
    <location>
        <begin position="100"/>
        <end position="119"/>
    </location>
</feature>
<dbReference type="GO" id="GO:0006508">
    <property type="term" value="P:proteolysis"/>
    <property type="evidence" value="ECO:0007669"/>
    <property type="project" value="UniProtKB-KW"/>
</dbReference>
<dbReference type="GO" id="GO:0016579">
    <property type="term" value="P:protein deubiquitination"/>
    <property type="evidence" value="ECO:0007669"/>
    <property type="project" value="InterPro"/>
</dbReference>
<feature type="region of interest" description="Disordered" evidence="3">
    <location>
        <begin position="652"/>
        <end position="678"/>
    </location>
</feature>
<reference evidence="5" key="1">
    <citation type="submission" date="2022-11" db="UniProtKB">
        <authorList>
            <consortium name="EnsemblMetazoa"/>
        </authorList>
    </citation>
    <scope>IDENTIFICATION</scope>
</reference>
<dbReference type="PANTHER" id="PTHR21646">
    <property type="entry name" value="UBIQUITIN CARBOXYL-TERMINAL HYDROLASE"/>
    <property type="match status" value="1"/>
</dbReference>
<evidence type="ECO:0000259" key="4">
    <source>
        <dbReference type="PROSITE" id="PS50235"/>
    </source>
</evidence>
<feature type="domain" description="USP" evidence="4">
    <location>
        <begin position="124"/>
        <end position="743"/>
    </location>
</feature>
<dbReference type="InterPro" id="IPR018200">
    <property type="entry name" value="USP_CS"/>
</dbReference>
<dbReference type="AlphaFoldDB" id="A0A913XBE2"/>
<dbReference type="Gene3D" id="3.90.70.10">
    <property type="entry name" value="Cysteine proteinases"/>
    <property type="match status" value="2"/>
</dbReference>
<proteinExistence type="inferred from homology"/>
<dbReference type="OrthoDB" id="265776at2759"/>
<evidence type="ECO:0000256" key="3">
    <source>
        <dbReference type="SAM" id="MobiDB-lite"/>
    </source>
</evidence>
<feature type="compositionally biased region" description="Basic and acidic residues" evidence="3">
    <location>
        <begin position="103"/>
        <end position="118"/>
    </location>
</feature>
<comment type="similarity">
    <text evidence="2">Belongs to the peptidase C19 family.</text>
</comment>
<feature type="region of interest" description="Disordered" evidence="3">
    <location>
        <begin position="774"/>
        <end position="820"/>
    </location>
</feature>
<feature type="compositionally biased region" description="Basic and acidic residues" evidence="3">
    <location>
        <begin position="25"/>
        <end position="38"/>
    </location>
</feature>
<dbReference type="EC" id="3.4.19.12" evidence="2"/>
<feature type="compositionally biased region" description="Low complexity" evidence="3">
    <location>
        <begin position="660"/>
        <end position="678"/>
    </location>
</feature>
<dbReference type="InterPro" id="IPR028889">
    <property type="entry name" value="USP"/>
</dbReference>
<dbReference type="InterPro" id="IPR001394">
    <property type="entry name" value="Peptidase_C19_UCH"/>
</dbReference>
<feature type="region of interest" description="Disordered" evidence="3">
    <location>
        <begin position="1"/>
        <end position="58"/>
    </location>
</feature>